<keyword evidence="3" id="KW-0547">Nucleotide-binding</keyword>
<sequence length="473" mass="53904">MTIIVCKTTYIGSRLEFCKSTRSFHKLQTTLRKTRAAIRATRWANRRSESIRSMILTIQTIQKHTMTKADLLELIRNGENSLVEFKRDDITNEKLARELVAFSNSQGGRVLLGVEDDGGVSGIMRTNANLEQWAMTTCRDRIRPPIIPTYELIREVEFGKDVAVLSVEPGWTVHAVWRNNHARYYVRVGTQTREADREELQRLFQRRGSVRFETQPVTGSSIGDLNTHRLIEYFRVIRAQAIPAGDETEEWERLLYNTEFLVHRATGDGHACSVAGMLLFGTSPKRFLPHMAMDVAVFPGLEKDYNASFRDTAASPLTGLCDERGDMLAPGIVDQVMNMLQPYLSREERAGARRIRKWDYPEATIREALVNAVVHRDYLLSATNTEVVLYADRLEIVSPGRPPNGITPDHMRLGCRAARNQLLKDVMRDYGYMEHMGMGIPRKIIKLMEEEVGTTPDLIVGEESFTVVLRKWC</sequence>
<dbReference type="EMBL" id="CAADFP010000023">
    <property type="protein sequence ID" value="VFK25597.1"/>
    <property type="molecule type" value="Genomic_DNA"/>
</dbReference>
<dbReference type="GO" id="GO:0004386">
    <property type="term" value="F:helicase activity"/>
    <property type="evidence" value="ECO:0007669"/>
    <property type="project" value="UniProtKB-KW"/>
</dbReference>
<dbReference type="Gene3D" id="3.30.565.60">
    <property type="match status" value="1"/>
</dbReference>
<keyword evidence="3" id="KW-0067">ATP-binding</keyword>
<dbReference type="InterPro" id="IPR007421">
    <property type="entry name" value="Schlafen_AlbA_2_dom"/>
</dbReference>
<reference evidence="3" key="1">
    <citation type="submission" date="2019-02" db="EMBL/GenBank/DDBJ databases">
        <authorList>
            <person name="Gruber-Vodicka R. H."/>
            <person name="Seah K. B. B."/>
        </authorList>
    </citation>
    <scope>NUCLEOTIDE SEQUENCE</scope>
    <source>
        <strain evidence="2">BECK_S312</strain>
        <strain evidence="3">BECK_S426</strain>
    </source>
</reference>
<dbReference type="EMBL" id="CAADFM010000025">
    <property type="protein sequence ID" value="VFK09561.1"/>
    <property type="molecule type" value="Genomic_DNA"/>
</dbReference>
<dbReference type="Pfam" id="PF13749">
    <property type="entry name" value="HATPase_c_4"/>
    <property type="match status" value="1"/>
</dbReference>
<keyword evidence="3" id="KW-0378">Hydrolase</keyword>
<organism evidence="3">
    <name type="scientific">Candidatus Kentrum sp. LPFa</name>
    <dbReference type="NCBI Taxonomy" id="2126335"/>
    <lineage>
        <taxon>Bacteria</taxon>
        <taxon>Pseudomonadati</taxon>
        <taxon>Pseudomonadota</taxon>
        <taxon>Gammaproteobacteria</taxon>
        <taxon>Candidatus Kentrum</taxon>
    </lineage>
</organism>
<evidence type="ECO:0000259" key="1">
    <source>
        <dbReference type="Pfam" id="PF04326"/>
    </source>
</evidence>
<protein>
    <submittedName>
        <fullName evidence="3">ATP-dependent DNA helicase RecG</fullName>
    </submittedName>
</protein>
<feature type="domain" description="Schlafen AlbA-2" evidence="1">
    <location>
        <begin position="79"/>
        <end position="195"/>
    </location>
</feature>
<gene>
    <name evidence="2" type="ORF">BECKLPF1236A_GA0070988_100258</name>
    <name evidence="3" type="ORF">BECKLPF1236C_GA0070990_100239</name>
</gene>
<dbReference type="AlphaFoldDB" id="A0A450X8F3"/>
<keyword evidence="3" id="KW-0347">Helicase</keyword>
<evidence type="ECO:0000313" key="2">
    <source>
        <dbReference type="EMBL" id="VFK09561.1"/>
    </source>
</evidence>
<dbReference type="PANTHER" id="PTHR30595:SF6">
    <property type="entry name" value="SCHLAFEN ALBA-2 DOMAIN-CONTAINING PROTEIN"/>
    <property type="match status" value="1"/>
</dbReference>
<evidence type="ECO:0000313" key="3">
    <source>
        <dbReference type="EMBL" id="VFK25597.1"/>
    </source>
</evidence>
<accession>A0A450X8F3</accession>
<name>A0A450X8F3_9GAMM</name>
<dbReference type="Gene3D" id="3.30.950.30">
    <property type="entry name" value="Schlafen, AAA domain"/>
    <property type="match status" value="1"/>
</dbReference>
<dbReference type="InterPro" id="IPR038461">
    <property type="entry name" value="Schlafen_AlbA_2_dom_sf"/>
</dbReference>
<proteinExistence type="predicted"/>
<dbReference type="InterPro" id="IPR038475">
    <property type="entry name" value="RecG_C_sf"/>
</dbReference>
<dbReference type="Pfam" id="PF04326">
    <property type="entry name" value="SLFN_AlbA_2"/>
    <property type="match status" value="1"/>
</dbReference>
<dbReference type="PANTHER" id="PTHR30595">
    <property type="entry name" value="GLPR-RELATED TRANSCRIPTIONAL REPRESSOR"/>
    <property type="match status" value="1"/>
</dbReference>